<name>M0D0A2_9EURY</name>
<dbReference type="RefSeq" id="WP_006882978.1">
    <property type="nucleotide sequence ID" value="NZ_AOIU01000013.1"/>
</dbReference>
<dbReference type="OrthoDB" id="10985at2157"/>
<gene>
    <name evidence="1" type="ORF">C475_06530</name>
</gene>
<proteinExistence type="predicted"/>
<sequence>MAEESAPAPDDTSLTAVLEALNDPDCRAILQETAEPMTATELIDACDIPKSTLYRKLDRLGSAALLRERDTIHPEGGRTTTYARDFDNVLIAIEDDDSFSVAVDRPSRSADERLADIWSAMGDEL</sequence>
<evidence type="ECO:0008006" key="3">
    <source>
        <dbReference type="Google" id="ProtNLM"/>
    </source>
</evidence>
<evidence type="ECO:0000313" key="1">
    <source>
        <dbReference type="EMBL" id="ELZ27554.1"/>
    </source>
</evidence>
<dbReference type="Pfam" id="PF12840">
    <property type="entry name" value="HTH_20"/>
    <property type="match status" value="1"/>
</dbReference>
<dbReference type="CDD" id="cd00090">
    <property type="entry name" value="HTH_ARSR"/>
    <property type="match status" value="1"/>
</dbReference>
<dbReference type="InterPro" id="IPR036388">
    <property type="entry name" value="WH-like_DNA-bd_sf"/>
</dbReference>
<keyword evidence="2" id="KW-1185">Reference proteome</keyword>
<dbReference type="Proteomes" id="UP000011626">
    <property type="component" value="Unassembled WGS sequence"/>
</dbReference>
<dbReference type="InterPro" id="IPR036390">
    <property type="entry name" value="WH_DNA-bd_sf"/>
</dbReference>
<evidence type="ECO:0000313" key="2">
    <source>
        <dbReference type="Proteomes" id="UP000011626"/>
    </source>
</evidence>
<dbReference type="eggNOG" id="arCOG03067">
    <property type="taxonomic scope" value="Archaea"/>
</dbReference>
<reference evidence="1 2" key="1">
    <citation type="journal article" date="2014" name="PLoS Genet.">
        <title>Phylogenetically driven sequencing of extremely halophilic archaea reveals strategies for static and dynamic osmo-response.</title>
        <authorList>
            <person name="Becker E.A."/>
            <person name="Seitzer P.M."/>
            <person name="Tritt A."/>
            <person name="Larsen D."/>
            <person name="Krusor M."/>
            <person name="Yao A.I."/>
            <person name="Wu D."/>
            <person name="Madern D."/>
            <person name="Eisen J.A."/>
            <person name="Darling A.E."/>
            <person name="Facciotti M.T."/>
        </authorList>
    </citation>
    <scope>NUCLEOTIDE SEQUENCE [LARGE SCALE GENOMIC DNA]</scope>
    <source>
        <strain evidence="1 2">2-9-1</strain>
    </source>
</reference>
<dbReference type="EMBL" id="AOIU01000013">
    <property type="protein sequence ID" value="ELZ27554.1"/>
    <property type="molecule type" value="Genomic_DNA"/>
</dbReference>
<dbReference type="AlphaFoldDB" id="M0D0A2"/>
<dbReference type="InterPro" id="IPR011991">
    <property type="entry name" value="ArsR-like_HTH"/>
</dbReference>
<dbReference type="SUPFAM" id="SSF46785">
    <property type="entry name" value="Winged helix' DNA-binding domain"/>
    <property type="match status" value="1"/>
</dbReference>
<organism evidence="1 2">
    <name type="scientific">Halosimplex carlsbadense 2-9-1</name>
    <dbReference type="NCBI Taxonomy" id="797114"/>
    <lineage>
        <taxon>Archaea</taxon>
        <taxon>Methanobacteriati</taxon>
        <taxon>Methanobacteriota</taxon>
        <taxon>Stenosarchaea group</taxon>
        <taxon>Halobacteria</taxon>
        <taxon>Halobacteriales</taxon>
        <taxon>Haloarculaceae</taxon>
        <taxon>Halosimplex</taxon>
    </lineage>
</organism>
<dbReference type="STRING" id="797114.C475_06530"/>
<accession>M0D0A2</accession>
<protein>
    <recommendedName>
        <fullName evidence="3">ArsR family transcriptional regulator</fullName>
    </recommendedName>
</protein>
<dbReference type="Gene3D" id="1.10.10.10">
    <property type="entry name" value="Winged helix-like DNA-binding domain superfamily/Winged helix DNA-binding domain"/>
    <property type="match status" value="1"/>
</dbReference>
<comment type="caution">
    <text evidence="1">The sequence shown here is derived from an EMBL/GenBank/DDBJ whole genome shotgun (WGS) entry which is preliminary data.</text>
</comment>